<dbReference type="EMBL" id="JBAMMX010000001">
    <property type="protein sequence ID" value="KAK6947145.1"/>
    <property type="molecule type" value="Genomic_DNA"/>
</dbReference>
<gene>
    <name evidence="3" type="ORF">RJ641_000618</name>
</gene>
<keyword evidence="3" id="KW-0378">Hydrolase</keyword>
<dbReference type="Proteomes" id="UP001370490">
    <property type="component" value="Unassembled WGS sequence"/>
</dbReference>
<proteinExistence type="predicted"/>
<dbReference type="PANTHER" id="PTHR31268:SF29">
    <property type="entry name" value="GALACTINOL--SUCROSE GALACTOSYLTRANSFERASE 1-RELATED"/>
    <property type="match status" value="1"/>
</dbReference>
<name>A0AAN8ZVX2_9MAGN</name>
<reference evidence="3 4" key="1">
    <citation type="submission" date="2023-12" db="EMBL/GenBank/DDBJ databases">
        <title>A high-quality genome assembly for Dillenia turbinata (Dilleniales).</title>
        <authorList>
            <person name="Chanderbali A."/>
        </authorList>
    </citation>
    <scope>NUCLEOTIDE SEQUENCE [LARGE SCALE GENOMIC DNA]</scope>
    <source>
        <strain evidence="3">LSX21</strain>
        <tissue evidence="3">Leaf</tissue>
    </source>
</reference>
<dbReference type="InterPro" id="IPR008811">
    <property type="entry name" value="Glycosyl_hydrolases_36"/>
</dbReference>
<protein>
    <submittedName>
        <fullName evidence="3">Glycosyl hydrolases 36</fullName>
    </submittedName>
</protein>
<dbReference type="Pfam" id="PF05691">
    <property type="entry name" value="Raffinose_syn"/>
    <property type="match status" value="2"/>
</dbReference>
<evidence type="ECO:0000313" key="3">
    <source>
        <dbReference type="EMBL" id="KAK6947145.1"/>
    </source>
</evidence>
<accession>A0AAN8ZVX2</accession>
<sequence>MTVGAGINVSDGKLMVLGKCILNDVHDNIVVTPATGDAVTNGGFIGVVPDRIGSRRVFPVGKLEGLRFMCVFRFKLWWMTQRMGSCGQDIPFEIQFLIVELNDGSEFGDEGDFRAVLQGNDNNELVICLESGDPDAEGFEGSHLVFVAAGADPFQVIANAVNFANRLTNIRENHKFQKDGQEGHIVEDPALGLAHIVWNLNDYTGVMGVFNCQEAGWSRVEKKNLIDDEQPGTITGVVRSKDFEYLSEVVDDSWNGDAIVYSHLGDHLSPKECIIACYSKIKRIQSFTVVPVRKLSNEVAFAPIGLIKMFNSGGAIRELKYEPDGTANVIMKTRGSGVFGAYSSGRPRRSMLRKSSLDTKKGPDWSPSHYKSQRKSFICGVLP</sequence>
<organism evidence="3 4">
    <name type="scientific">Dillenia turbinata</name>
    <dbReference type="NCBI Taxonomy" id="194707"/>
    <lineage>
        <taxon>Eukaryota</taxon>
        <taxon>Viridiplantae</taxon>
        <taxon>Streptophyta</taxon>
        <taxon>Embryophyta</taxon>
        <taxon>Tracheophyta</taxon>
        <taxon>Spermatophyta</taxon>
        <taxon>Magnoliopsida</taxon>
        <taxon>eudicotyledons</taxon>
        <taxon>Gunneridae</taxon>
        <taxon>Pentapetalae</taxon>
        <taxon>Dilleniales</taxon>
        <taxon>Dilleniaceae</taxon>
        <taxon>Dillenia</taxon>
    </lineage>
</organism>
<dbReference type="AlphaFoldDB" id="A0AAN8ZVX2"/>
<evidence type="ECO:0000313" key="4">
    <source>
        <dbReference type="Proteomes" id="UP001370490"/>
    </source>
</evidence>
<evidence type="ECO:0000256" key="2">
    <source>
        <dbReference type="SAM" id="MobiDB-lite"/>
    </source>
</evidence>
<feature type="region of interest" description="Disordered" evidence="2">
    <location>
        <begin position="350"/>
        <end position="371"/>
    </location>
</feature>
<dbReference type="GO" id="GO:0016787">
    <property type="term" value="F:hydrolase activity"/>
    <property type="evidence" value="ECO:0007669"/>
    <property type="project" value="UniProtKB-KW"/>
</dbReference>
<comment type="caution">
    <text evidence="3">The sequence shown here is derived from an EMBL/GenBank/DDBJ whole genome shotgun (WGS) entry which is preliminary data.</text>
</comment>
<evidence type="ECO:0000256" key="1">
    <source>
        <dbReference type="ARBA" id="ARBA00023277"/>
    </source>
</evidence>
<keyword evidence="4" id="KW-1185">Reference proteome</keyword>
<dbReference type="PANTHER" id="PTHR31268">
    <property type="match status" value="1"/>
</dbReference>
<keyword evidence="1" id="KW-0119">Carbohydrate metabolism</keyword>